<dbReference type="SUPFAM" id="SSF53822">
    <property type="entry name" value="Periplasmic binding protein-like I"/>
    <property type="match status" value="1"/>
</dbReference>
<name>A0ABX5YN94_9PLAN</name>
<protein>
    <submittedName>
        <fullName evidence="5">Xylose operon regulatory protein</fullName>
    </submittedName>
</protein>
<dbReference type="Pfam" id="PF12833">
    <property type="entry name" value="HTH_18"/>
    <property type="match status" value="1"/>
</dbReference>
<dbReference type="SMART" id="SM00342">
    <property type="entry name" value="HTH_ARAC"/>
    <property type="match status" value="1"/>
</dbReference>
<dbReference type="GeneID" id="98647486"/>
<evidence type="ECO:0000256" key="1">
    <source>
        <dbReference type="ARBA" id="ARBA00023015"/>
    </source>
</evidence>
<dbReference type="EMBL" id="CP042910">
    <property type="protein sequence ID" value="QEG17067.1"/>
    <property type="molecule type" value="Genomic_DNA"/>
</dbReference>
<keyword evidence="6" id="KW-1185">Reference proteome</keyword>
<keyword evidence="1" id="KW-0805">Transcription regulation</keyword>
<dbReference type="Pfam" id="PF22177">
    <property type="entry name" value="PBP1_XylR"/>
    <property type="match status" value="1"/>
</dbReference>
<gene>
    <name evidence="5" type="primary">xylR_7</name>
    <name evidence="5" type="ORF">GmarT_29450</name>
</gene>
<accession>A0ABX5YN94</accession>
<keyword evidence="2" id="KW-0238">DNA-binding</keyword>
<keyword evidence="3" id="KW-0804">Transcription</keyword>
<dbReference type="CDD" id="cd01543">
    <property type="entry name" value="PBP1_XylR"/>
    <property type="match status" value="1"/>
</dbReference>
<dbReference type="Gene3D" id="3.40.50.2300">
    <property type="match status" value="2"/>
</dbReference>
<dbReference type="PROSITE" id="PS01124">
    <property type="entry name" value="HTH_ARAC_FAMILY_2"/>
    <property type="match status" value="1"/>
</dbReference>
<dbReference type="Pfam" id="PF13377">
    <property type="entry name" value="Peripla_BP_3"/>
    <property type="match status" value="1"/>
</dbReference>
<evidence type="ECO:0000259" key="4">
    <source>
        <dbReference type="PROSITE" id="PS01124"/>
    </source>
</evidence>
<dbReference type="SUPFAM" id="SSF46689">
    <property type="entry name" value="Homeodomain-like"/>
    <property type="match status" value="1"/>
</dbReference>
<dbReference type="RefSeq" id="WP_044237948.1">
    <property type="nucleotide sequence ID" value="NZ_CP042910.1"/>
</dbReference>
<evidence type="ECO:0000313" key="6">
    <source>
        <dbReference type="Proteomes" id="UP000322887"/>
    </source>
</evidence>
<dbReference type="PROSITE" id="PS00041">
    <property type="entry name" value="HTH_ARAC_FAMILY_1"/>
    <property type="match status" value="1"/>
</dbReference>
<dbReference type="PANTHER" id="PTHR30146:SF24">
    <property type="entry name" value="XYLOSE OPERON REGULATORY PROTEIN"/>
    <property type="match status" value="1"/>
</dbReference>
<evidence type="ECO:0000313" key="5">
    <source>
        <dbReference type="EMBL" id="QEG17067.1"/>
    </source>
</evidence>
<dbReference type="InterPro" id="IPR018062">
    <property type="entry name" value="HTH_AraC-typ_CS"/>
</dbReference>
<dbReference type="Proteomes" id="UP000322887">
    <property type="component" value="Chromosome"/>
</dbReference>
<dbReference type="InterPro" id="IPR028082">
    <property type="entry name" value="Peripla_BP_I"/>
</dbReference>
<reference evidence="5 6" key="1">
    <citation type="submission" date="2019-08" db="EMBL/GenBank/DDBJ databases">
        <title>Deep-cultivation of Planctomycetes and their phenomic and genomic characterization uncovers novel biology.</title>
        <authorList>
            <person name="Wiegand S."/>
            <person name="Jogler M."/>
            <person name="Boedeker C."/>
            <person name="Pinto D."/>
            <person name="Vollmers J."/>
            <person name="Rivas-Marin E."/>
            <person name="Kohn T."/>
            <person name="Peeters S.H."/>
            <person name="Heuer A."/>
            <person name="Rast P."/>
            <person name="Oberbeckmann S."/>
            <person name="Bunk B."/>
            <person name="Jeske O."/>
            <person name="Meyerdierks A."/>
            <person name="Storesund J.E."/>
            <person name="Kallscheuer N."/>
            <person name="Luecker S."/>
            <person name="Lage O.M."/>
            <person name="Pohl T."/>
            <person name="Merkel B.J."/>
            <person name="Hornburger P."/>
            <person name="Mueller R.-W."/>
            <person name="Bruemmer F."/>
            <person name="Labrenz M."/>
            <person name="Spormann A.M."/>
            <person name="Op den Camp H."/>
            <person name="Overmann J."/>
            <person name="Amann R."/>
            <person name="Jetten M.S.M."/>
            <person name="Mascher T."/>
            <person name="Medema M.H."/>
            <person name="Devos D.P."/>
            <person name="Kaster A.-K."/>
            <person name="Ovreas L."/>
            <person name="Rohde M."/>
            <person name="Galperin M.Y."/>
            <person name="Jogler C."/>
        </authorList>
    </citation>
    <scope>NUCLEOTIDE SEQUENCE [LARGE SCALE GENOMIC DNA]</scope>
    <source>
        <strain evidence="5 6">DSM 8797</strain>
    </source>
</reference>
<dbReference type="InterPro" id="IPR018060">
    <property type="entry name" value="HTH_AraC"/>
</dbReference>
<proteinExistence type="predicted"/>
<evidence type="ECO:0000256" key="3">
    <source>
        <dbReference type="ARBA" id="ARBA00023163"/>
    </source>
</evidence>
<feature type="domain" description="HTH araC/xylS-type" evidence="4">
    <location>
        <begin position="293"/>
        <end position="391"/>
    </location>
</feature>
<dbReference type="InterPro" id="IPR054031">
    <property type="entry name" value="XylR_PBP1"/>
</dbReference>
<organism evidence="5 6">
    <name type="scientific">Gimesia maris</name>
    <dbReference type="NCBI Taxonomy" id="122"/>
    <lineage>
        <taxon>Bacteria</taxon>
        <taxon>Pseudomonadati</taxon>
        <taxon>Planctomycetota</taxon>
        <taxon>Planctomycetia</taxon>
        <taxon>Planctomycetales</taxon>
        <taxon>Planctomycetaceae</taxon>
        <taxon>Gimesia</taxon>
    </lineage>
</organism>
<dbReference type="InterPro" id="IPR046335">
    <property type="entry name" value="LacI/GalR-like_sensor"/>
</dbReference>
<sequence length="395" mass="44641">MSPRPRSRSRSLKIPDNKQIALLIDPDDTWGRSVIQGIASAVRNVLPWSLWIAPRDQQWRLRVPRNWQGDGIIAAIRDDKTADHVSGLDLPTVNVSSWEKDYPDCYRVKTNDTRRAEMAFSHFRERSFSHFAYYGPPSQRYSQSRGDYFQDVVQAAGFVCDTFRSRTTTREKSSIQERTLRWLQQAPRPLAIFAADPHSGVLLTEVCSAVGFRVPEEIAILVGDTDDLLCNISAPPLSSIVLASEQIGMTSVRILESLLKGKKVKSKVHALPPLHVIERQSSEMLAIDDPLLVDALRFIRVRAHTGIQVSDVLQTVPISRRSLEQRFRQLLNCTPADEIRRIKIERVKQLLISTDKTVEQIAASSGFCSPGQLCFAFRKQIGQTPIEFRRSIRAG</sequence>
<dbReference type="InterPro" id="IPR009057">
    <property type="entry name" value="Homeodomain-like_sf"/>
</dbReference>
<dbReference type="Gene3D" id="1.10.10.60">
    <property type="entry name" value="Homeodomain-like"/>
    <property type="match status" value="1"/>
</dbReference>
<evidence type="ECO:0000256" key="2">
    <source>
        <dbReference type="ARBA" id="ARBA00023125"/>
    </source>
</evidence>
<dbReference type="PANTHER" id="PTHR30146">
    <property type="entry name" value="LACI-RELATED TRANSCRIPTIONAL REPRESSOR"/>
    <property type="match status" value="1"/>
</dbReference>